<evidence type="ECO:0000256" key="5">
    <source>
        <dbReference type="SAM" id="Phobius"/>
    </source>
</evidence>
<keyword evidence="4 5" id="KW-0472">Membrane</keyword>
<evidence type="ECO:0000313" key="8">
    <source>
        <dbReference type="Proteomes" id="UP001387215"/>
    </source>
</evidence>
<sequence>MSSSPSAVSASARSAAVRSAGESPRQRWARHALEAGLLCLPALLVATPWGLSPFTAFALLALALAPERLARGWRELGGSLRLLWWLVLGVVAVAVVSKFQFDVRWREIDNRLRLLTLPFFALMVFAYRPSRRWLWRGALLGLAGGFLIALIQVLGGADRAAGWTANAIVFADALIGVVVIAVYCRPSGELLWTTVACALGVGAIALSGSRGVWPGLALVLLVGLLVSGGRARKLSWAMLAALVLAAAAAVWVAPLAEQTRMHELRTDVDRLREGDAESSLGARLTLLRLAGETFAEHPLSGIGVGRFEEVVLATPQCRPPAPRIGFCKLGHAHSDLAEWAATMGAPGLLAVLAVYLVPLALFARRLRERVTGRARSAALAGVVLILVYLACGLTQSMFAHQLIASFYAIAVGVLYGFALREAGEEDCDALR</sequence>
<dbReference type="InterPro" id="IPR007016">
    <property type="entry name" value="O-antigen_ligase-rel_domated"/>
</dbReference>
<evidence type="ECO:0000256" key="2">
    <source>
        <dbReference type="ARBA" id="ARBA00022692"/>
    </source>
</evidence>
<reference evidence="7 8" key="1">
    <citation type="submission" date="2024-02" db="EMBL/GenBank/DDBJ databases">
        <title>Lysobacter Genome Sequencing and Mining.</title>
        <authorList>
            <person name="Bierman J."/>
            <person name="Walker M.C."/>
        </authorList>
    </citation>
    <scope>NUCLEOTIDE SEQUENCE [LARGE SCALE GENOMIC DNA]</scope>
    <source>
        <strain evidence="7 8">PB6250</strain>
    </source>
</reference>
<evidence type="ECO:0000313" key="7">
    <source>
        <dbReference type="EMBL" id="MEI2453416.1"/>
    </source>
</evidence>
<proteinExistence type="predicted"/>
<feature type="transmembrane region" description="Helical" evidence="5">
    <location>
        <begin position="111"/>
        <end position="127"/>
    </location>
</feature>
<evidence type="ECO:0000259" key="6">
    <source>
        <dbReference type="Pfam" id="PF04932"/>
    </source>
</evidence>
<feature type="transmembrane region" description="Helical" evidence="5">
    <location>
        <begin position="160"/>
        <end position="183"/>
    </location>
</feature>
<organism evidence="7 8">
    <name type="scientific">Lysobacter firmicutimachus</name>
    <dbReference type="NCBI Taxonomy" id="1792846"/>
    <lineage>
        <taxon>Bacteria</taxon>
        <taxon>Pseudomonadati</taxon>
        <taxon>Pseudomonadota</taxon>
        <taxon>Gammaproteobacteria</taxon>
        <taxon>Lysobacterales</taxon>
        <taxon>Lysobacteraceae</taxon>
        <taxon>Lysobacter</taxon>
    </lineage>
</organism>
<dbReference type="InterPro" id="IPR051533">
    <property type="entry name" value="WaaL-like"/>
</dbReference>
<evidence type="ECO:0000256" key="3">
    <source>
        <dbReference type="ARBA" id="ARBA00022989"/>
    </source>
</evidence>
<evidence type="ECO:0000256" key="4">
    <source>
        <dbReference type="ARBA" id="ARBA00023136"/>
    </source>
</evidence>
<dbReference type="PANTHER" id="PTHR37422:SF23">
    <property type="entry name" value="TEICHURONIC ACID BIOSYNTHESIS PROTEIN TUAE"/>
    <property type="match status" value="1"/>
</dbReference>
<feature type="domain" description="O-antigen ligase-related" evidence="6">
    <location>
        <begin position="196"/>
        <end position="351"/>
    </location>
</feature>
<feature type="transmembrane region" description="Helical" evidence="5">
    <location>
        <begin position="401"/>
        <end position="419"/>
    </location>
</feature>
<feature type="transmembrane region" description="Helical" evidence="5">
    <location>
        <begin position="374"/>
        <end position="395"/>
    </location>
</feature>
<dbReference type="EMBL" id="JBANDL010000002">
    <property type="protein sequence ID" value="MEI2453416.1"/>
    <property type="molecule type" value="Genomic_DNA"/>
</dbReference>
<protein>
    <submittedName>
        <fullName evidence="7">O-antigen ligase family protein</fullName>
    </submittedName>
</protein>
<feature type="transmembrane region" description="Helical" evidence="5">
    <location>
        <begin position="35"/>
        <end position="62"/>
    </location>
</feature>
<gene>
    <name evidence="7" type="ORF">V2J18_01850</name>
</gene>
<feature type="transmembrane region" description="Helical" evidence="5">
    <location>
        <begin position="82"/>
        <end position="99"/>
    </location>
</feature>
<dbReference type="GO" id="GO:0016874">
    <property type="term" value="F:ligase activity"/>
    <property type="evidence" value="ECO:0007669"/>
    <property type="project" value="UniProtKB-KW"/>
</dbReference>
<accession>A0ABU8CXC2</accession>
<dbReference type="RefSeq" id="WP_336130745.1">
    <property type="nucleotide sequence ID" value="NZ_JBANDL010000002.1"/>
</dbReference>
<comment type="caution">
    <text evidence="7">The sequence shown here is derived from an EMBL/GenBank/DDBJ whole genome shotgun (WGS) entry which is preliminary data.</text>
</comment>
<feature type="transmembrane region" description="Helical" evidence="5">
    <location>
        <begin position="236"/>
        <end position="256"/>
    </location>
</feature>
<feature type="transmembrane region" description="Helical" evidence="5">
    <location>
        <begin position="212"/>
        <end position="229"/>
    </location>
</feature>
<keyword evidence="8" id="KW-1185">Reference proteome</keyword>
<feature type="transmembrane region" description="Helical" evidence="5">
    <location>
        <begin position="134"/>
        <end position="154"/>
    </location>
</feature>
<keyword evidence="7" id="KW-0436">Ligase</keyword>
<dbReference type="Proteomes" id="UP001387215">
    <property type="component" value="Unassembled WGS sequence"/>
</dbReference>
<feature type="transmembrane region" description="Helical" evidence="5">
    <location>
        <begin position="339"/>
        <end position="362"/>
    </location>
</feature>
<keyword evidence="3 5" id="KW-1133">Transmembrane helix</keyword>
<name>A0ABU8CXC2_9GAMM</name>
<dbReference type="PANTHER" id="PTHR37422">
    <property type="entry name" value="TEICHURONIC ACID BIOSYNTHESIS PROTEIN TUAE"/>
    <property type="match status" value="1"/>
</dbReference>
<feature type="transmembrane region" description="Helical" evidence="5">
    <location>
        <begin position="190"/>
        <end position="206"/>
    </location>
</feature>
<evidence type="ECO:0000256" key="1">
    <source>
        <dbReference type="ARBA" id="ARBA00004141"/>
    </source>
</evidence>
<comment type="subcellular location">
    <subcellularLocation>
        <location evidence="1">Membrane</location>
        <topology evidence="1">Multi-pass membrane protein</topology>
    </subcellularLocation>
</comment>
<dbReference type="Pfam" id="PF04932">
    <property type="entry name" value="Wzy_C"/>
    <property type="match status" value="1"/>
</dbReference>
<keyword evidence="2 5" id="KW-0812">Transmembrane</keyword>